<dbReference type="InterPro" id="IPR001650">
    <property type="entry name" value="Helicase_C-like"/>
</dbReference>
<keyword evidence="4" id="KW-1185">Reference proteome</keyword>
<dbReference type="Pfam" id="PF00271">
    <property type="entry name" value="Helicase_C"/>
    <property type="match status" value="1"/>
</dbReference>
<evidence type="ECO:0000259" key="2">
    <source>
        <dbReference type="PROSITE" id="PS51194"/>
    </source>
</evidence>
<dbReference type="Pfam" id="PF00176">
    <property type="entry name" value="SNF2-rel_dom"/>
    <property type="match status" value="1"/>
</dbReference>
<sequence length="856" mass="98675">MSHDSDFRDLPLKPSYYTSEHQIGKDFYTPVLGQAVIYDRVSGYFSSKALASYAQGVKGLIRNGGRMRLIVSEELSEEDVLLIRQGYALREQTVDALLGRLDERLDDQEMMDYCNLAHLIASGVVDIRIGFKSSGLFHSKFGLVEDMSGNVIYFTGSNNETSAAIQNNFESFDITTTWLSSSFDVEKIHRARREFDLLWADRMREENIYVKQIEELIIKKILTYDKGTIILDKEMLREDAMILTIDDGRFVIHDNVQPGKLRANELTIVTKLKPYYSGEGYPHFRKDLTYVEIRKVIELFEKLGRRRDFEVVVTRALEEHLERQTYLIEERSNYATLLKTQDDRIEDKYARFASIVDRELHRELRDKQMRSAFYMAEMHRAANFSVPGAGKTSMVYGTFAYLSAPEVDRVDKVIMIGPKNTFLAWKDEYAENFGAKRELRLLNIHDADDPIRQLRLGGDSFDLILVNYESLGRFEGVLGDVIDGRTMLVFDEVHKIKGMASKRAQVAKRLSTLTPYKYVLTGTPIPNTYEDVYNFLNILYGEDYKSFFNFKPSELKNPSATRVEEINAKLLPFFWRTTKHELHVPPADPDIQYHVEADESEQAIIDLVHRKYMGNPFSMYIRLLQASTCPELLLRALDFQEMYGEEEASGLLFAGQEDTPLVTLDRSEVELLRRVPTTQKFRAGVELVSDLHDEGKTAVVWCMFVHTIDAFRTELLARGIKAAAIYGSTPLEERERIIKSFQAGDLDVIVTNPHTLAESVSLHHVCHDAVYLEYSFNLTHMLQSRDRIHRLGLPQGQYTRYHYMMMQGQPEGHGMVDEKIYDRLKLKEQRMIDAIENGELRPNPTVDYDEIVSLFD</sequence>
<dbReference type="CDD" id="cd09179">
    <property type="entry name" value="PLDc_N_DEXD_a"/>
    <property type="match status" value="1"/>
</dbReference>
<gene>
    <name evidence="3" type="ORF">SZL87_15070</name>
</gene>
<dbReference type="InterPro" id="IPR038718">
    <property type="entry name" value="SNF2-like_sf"/>
</dbReference>
<dbReference type="CDD" id="cd17919">
    <property type="entry name" value="DEXHc_Snf"/>
    <property type="match status" value="1"/>
</dbReference>
<dbReference type="Gene3D" id="3.40.50.300">
    <property type="entry name" value="P-loop containing nucleotide triphosphate hydrolases"/>
    <property type="match status" value="1"/>
</dbReference>
<dbReference type="PROSITE" id="PS51194">
    <property type="entry name" value="HELICASE_CTER"/>
    <property type="match status" value="1"/>
</dbReference>
<dbReference type="InterPro" id="IPR000330">
    <property type="entry name" value="SNF2_N"/>
</dbReference>
<name>A0ABU8ELG5_9BACL</name>
<dbReference type="Gene3D" id="3.40.50.10810">
    <property type="entry name" value="Tandem AAA-ATPase domain"/>
    <property type="match status" value="1"/>
</dbReference>
<dbReference type="PROSITE" id="PS51192">
    <property type="entry name" value="HELICASE_ATP_BIND_1"/>
    <property type="match status" value="1"/>
</dbReference>
<protein>
    <submittedName>
        <fullName evidence="3">SNF2-related protein</fullName>
    </submittedName>
</protein>
<dbReference type="Proteomes" id="UP001387110">
    <property type="component" value="Unassembled WGS sequence"/>
</dbReference>
<feature type="domain" description="Helicase ATP-binding" evidence="1">
    <location>
        <begin position="377"/>
        <end position="542"/>
    </location>
</feature>
<evidence type="ECO:0000313" key="4">
    <source>
        <dbReference type="Proteomes" id="UP001387110"/>
    </source>
</evidence>
<reference evidence="3 4" key="1">
    <citation type="submission" date="2023-12" db="EMBL/GenBank/DDBJ databases">
        <authorList>
            <person name="Easwaran N."/>
            <person name="Lazarus H.P.S."/>
        </authorList>
    </citation>
    <scope>NUCLEOTIDE SEQUENCE [LARGE SCALE GENOMIC DNA]</scope>
    <source>
        <strain evidence="3 4">VIT-2023</strain>
    </source>
</reference>
<feature type="domain" description="Helicase C-terminal" evidence="2">
    <location>
        <begin position="683"/>
        <end position="832"/>
    </location>
</feature>
<dbReference type="InterPro" id="IPR014001">
    <property type="entry name" value="Helicase_ATP-bd"/>
</dbReference>
<evidence type="ECO:0000259" key="1">
    <source>
        <dbReference type="PROSITE" id="PS51192"/>
    </source>
</evidence>
<dbReference type="InterPro" id="IPR027417">
    <property type="entry name" value="P-loop_NTPase"/>
</dbReference>
<comment type="caution">
    <text evidence="3">The sequence shown here is derived from an EMBL/GenBank/DDBJ whole genome shotgun (WGS) entry which is preliminary data.</text>
</comment>
<dbReference type="SMART" id="SM00490">
    <property type="entry name" value="HELICc"/>
    <property type="match status" value="1"/>
</dbReference>
<organism evidence="3 4">
    <name type="scientific">Exiguobacterium indicum</name>
    <dbReference type="NCBI Taxonomy" id="296995"/>
    <lineage>
        <taxon>Bacteria</taxon>
        <taxon>Bacillati</taxon>
        <taxon>Bacillota</taxon>
        <taxon>Bacilli</taxon>
        <taxon>Bacillales</taxon>
        <taxon>Bacillales Family XII. Incertae Sedis</taxon>
        <taxon>Exiguobacterium</taxon>
    </lineage>
</organism>
<dbReference type="Gene3D" id="3.30.870.10">
    <property type="entry name" value="Endonuclease Chain A"/>
    <property type="match status" value="1"/>
</dbReference>
<proteinExistence type="predicted"/>
<dbReference type="PANTHER" id="PTHR10799">
    <property type="entry name" value="SNF2/RAD54 HELICASE FAMILY"/>
    <property type="match status" value="1"/>
</dbReference>
<accession>A0ABU8ELG5</accession>
<evidence type="ECO:0000313" key="3">
    <source>
        <dbReference type="EMBL" id="MEI4463746.1"/>
    </source>
</evidence>
<dbReference type="SUPFAM" id="SSF52540">
    <property type="entry name" value="P-loop containing nucleoside triphosphate hydrolases"/>
    <property type="match status" value="2"/>
</dbReference>
<dbReference type="EMBL" id="JBAWKY010000006">
    <property type="protein sequence ID" value="MEI4463746.1"/>
    <property type="molecule type" value="Genomic_DNA"/>
</dbReference>
<dbReference type="SMART" id="SM00487">
    <property type="entry name" value="DEXDc"/>
    <property type="match status" value="1"/>
</dbReference>
<dbReference type="RefSeq" id="WP_336449611.1">
    <property type="nucleotide sequence ID" value="NZ_JBAWKY010000006.1"/>
</dbReference>